<dbReference type="AlphaFoldDB" id="A0A8H6KAL7"/>
<organism evidence="1 2">
    <name type="scientific">Colletotrichum musicola</name>
    <dbReference type="NCBI Taxonomy" id="2175873"/>
    <lineage>
        <taxon>Eukaryota</taxon>
        <taxon>Fungi</taxon>
        <taxon>Dikarya</taxon>
        <taxon>Ascomycota</taxon>
        <taxon>Pezizomycotina</taxon>
        <taxon>Sordariomycetes</taxon>
        <taxon>Hypocreomycetidae</taxon>
        <taxon>Glomerellales</taxon>
        <taxon>Glomerellaceae</taxon>
        <taxon>Colletotrichum</taxon>
        <taxon>Colletotrichum orchidearum species complex</taxon>
    </lineage>
</organism>
<gene>
    <name evidence="1" type="ORF">CMUS01_08796</name>
</gene>
<comment type="caution">
    <text evidence="1">The sequence shown here is derived from an EMBL/GenBank/DDBJ whole genome shotgun (WGS) entry which is preliminary data.</text>
</comment>
<reference evidence="1" key="1">
    <citation type="journal article" date="2020" name="Phytopathology">
        <title>Genome Sequence Resources of Colletotrichum truncatum, C. plurivorum, C. musicola, and C. sojae: Four Species Pathogenic to Soybean (Glycine max).</title>
        <authorList>
            <person name="Rogerio F."/>
            <person name="Boufleur T.R."/>
            <person name="Ciampi-Guillardi M."/>
            <person name="Sukno S.A."/>
            <person name="Thon M.R."/>
            <person name="Massola Junior N.S."/>
            <person name="Baroncelli R."/>
        </authorList>
    </citation>
    <scope>NUCLEOTIDE SEQUENCE</scope>
    <source>
        <strain evidence="1">LFN0074</strain>
    </source>
</reference>
<accession>A0A8H6KAL7</accession>
<name>A0A8H6KAL7_9PEZI</name>
<evidence type="ECO:0000313" key="1">
    <source>
        <dbReference type="EMBL" id="KAF6827939.1"/>
    </source>
</evidence>
<protein>
    <submittedName>
        <fullName evidence="1">Uncharacterized protein</fullName>
    </submittedName>
</protein>
<proteinExistence type="predicted"/>
<evidence type="ECO:0000313" key="2">
    <source>
        <dbReference type="Proteomes" id="UP000639643"/>
    </source>
</evidence>
<dbReference type="Proteomes" id="UP000639643">
    <property type="component" value="Unassembled WGS sequence"/>
</dbReference>
<dbReference type="EMBL" id="WIGM01000353">
    <property type="protein sequence ID" value="KAF6827939.1"/>
    <property type="molecule type" value="Genomic_DNA"/>
</dbReference>
<keyword evidence="2" id="KW-1185">Reference proteome</keyword>
<sequence length="119" mass="13513">MPAERKISKYKVYLALQRASIMRIVRALLKGPNAFEKDARGFTAVSNAKNSRVYDDLESDFSSAIRDFGDTEEQRDVTNSPANWNMFEPYRDLGRRATVSRADVKSLRDSLPLPLCEPV</sequence>